<dbReference type="InterPro" id="IPR013785">
    <property type="entry name" value="Aldolase_TIM"/>
</dbReference>
<accession>A0ABP9US61</accession>
<gene>
    <name evidence="6 8" type="primary">tpiA</name>
    <name evidence="8" type="ORF">Hsar01_02764</name>
</gene>
<name>A0ABP9US61_9BACT</name>
<comment type="pathway">
    <text evidence="6 7">Carbohydrate degradation; glycolysis; D-glyceraldehyde 3-phosphate from glycerone phosphate: step 1/1.</text>
</comment>
<evidence type="ECO:0000256" key="1">
    <source>
        <dbReference type="ARBA" id="ARBA00007422"/>
    </source>
</evidence>
<sequence length="256" mass="27624">MNRKPIFAANWKMNKGPSETEDFARALLPHVQHQTFPCDLVIAPPFVSLAKAAELFGNVTAVALAAQNCSEYDAGAYTGEVSAMMLKEFYVHYVILGHSERRAIYGETDAVINAKMLKAREINLKPIFCIGETLEEREGGKLEEVLRRQVTKGLEGFSDKDLSETVIAYEPVWAIGTGVTATAEQAQEAHAFVRSLIGETFGADAAARIRIQYGGSVKPGNAAELMACPDIDGALIGGAALEASSFLQIIENGTKD</sequence>
<protein>
    <recommendedName>
        <fullName evidence="6 7">Triosephosphate isomerase</fullName>
        <shortName evidence="6">TIM</shortName>
        <shortName evidence="6">TPI</shortName>
        <ecNumber evidence="6 7">5.3.1.1</ecNumber>
    </recommendedName>
    <alternativeName>
        <fullName evidence="6">Triose-phosphate isomerase</fullName>
    </alternativeName>
</protein>
<feature type="binding site" evidence="6">
    <location>
        <position position="176"/>
    </location>
    <ligand>
        <name>substrate</name>
    </ligand>
</feature>
<dbReference type="EMBL" id="BAABRI010000015">
    <property type="protein sequence ID" value="GAA5483531.1"/>
    <property type="molecule type" value="Genomic_DNA"/>
</dbReference>
<feature type="binding site" evidence="6">
    <location>
        <position position="216"/>
    </location>
    <ligand>
        <name>substrate</name>
    </ligand>
</feature>
<comment type="catalytic activity">
    <reaction evidence="6 7">
        <text>D-glyceraldehyde 3-phosphate = dihydroxyacetone phosphate</text>
        <dbReference type="Rhea" id="RHEA:18585"/>
        <dbReference type="ChEBI" id="CHEBI:57642"/>
        <dbReference type="ChEBI" id="CHEBI:59776"/>
        <dbReference type="EC" id="5.3.1.1"/>
    </reaction>
</comment>
<feature type="binding site" evidence="6">
    <location>
        <begin position="237"/>
        <end position="238"/>
    </location>
    <ligand>
        <name>substrate</name>
    </ligand>
</feature>
<keyword evidence="3 6" id="KW-0963">Cytoplasm</keyword>
<keyword evidence="9" id="KW-1185">Reference proteome</keyword>
<dbReference type="InterPro" id="IPR000652">
    <property type="entry name" value="Triosephosphate_isomerase"/>
</dbReference>
<keyword evidence="5 6" id="KW-0413">Isomerase</keyword>
<dbReference type="PANTHER" id="PTHR21139">
    <property type="entry name" value="TRIOSEPHOSPHATE ISOMERASE"/>
    <property type="match status" value="1"/>
</dbReference>
<dbReference type="CDD" id="cd00311">
    <property type="entry name" value="TIM"/>
    <property type="match status" value="1"/>
</dbReference>
<dbReference type="Proteomes" id="UP001476282">
    <property type="component" value="Unassembled WGS sequence"/>
</dbReference>
<dbReference type="SUPFAM" id="SSF51351">
    <property type="entry name" value="Triosephosphate isomerase (TIM)"/>
    <property type="match status" value="1"/>
</dbReference>
<evidence type="ECO:0000256" key="3">
    <source>
        <dbReference type="ARBA" id="ARBA00022490"/>
    </source>
</evidence>
<dbReference type="HAMAP" id="MF_00147_B">
    <property type="entry name" value="TIM_B"/>
    <property type="match status" value="1"/>
</dbReference>
<keyword evidence="2 6" id="KW-0312">Gluconeogenesis</keyword>
<dbReference type="PROSITE" id="PS51440">
    <property type="entry name" value="TIM_2"/>
    <property type="match status" value="1"/>
</dbReference>
<dbReference type="InterPro" id="IPR022896">
    <property type="entry name" value="TrioseP_Isoase_bac/euk"/>
</dbReference>
<dbReference type="Pfam" id="PF00121">
    <property type="entry name" value="TIM"/>
    <property type="match status" value="1"/>
</dbReference>
<comment type="pathway">
    <text evidence="6 7">Carbohydrate biosynthesis; gluconeogenesis.</text>
</comment>
<evidence type="ECO:0000256" key="4">
    <source>
        <dbReference type="ARBA" id="ARBA00023152"/>
    </source>
</evidence>
<feature type="binding site" evidence="6">
    <location>
        <begin position="10"/>
        <end position="12"/>
    </location>
    <ligand>
        <name>substrate</name>
    </ligand>
</feature>
<evidence type="ECO:0000256" key="6">
    <source>
        <dbReference type="HAMAP-Rule" id="MF_00147"/>
    </source>
</evidence>
<dbReference type="InterPro" id="IPR020861">
    <property type="entry name" value="Triosephosphate_isomerase_AS"/>
</dbReference>
<comment type="function">
    <text evidence="6">Involved in the gluconeogenesis. Catalyzes stereospecifically the conversion of dihydroxyacetone phosphate (DHAP) to D-glyceraldehyde-3-phosphate (G3P).</text>
</comment>
<keyword evidence="4 6" id="KW-0324">Glycolysis</keyword>
<feature type="active site" description="Electrophile" evidence="6">
    <location>
        <position position="98"/>
    </location>
</feature>
<dbReference type="EC" id="5.3.1.1" evidence="6 7"/>
<evidence type="ECO:0000313" key="9">
    <source>
        <dbReference type="Proteomes" id="UP001476282"/>
    </source>
</evidence>
<comment type="caution">
    <text evidence="8">The sequence shown here is derived from an EMBL/GenBank/DDBJ whole genome shotgun (WGS) entry which is preliminary data.</text>
</comment>
<dbReference type="NCBIfam" id="TIGR00419">
    <property type="entry name" value="tim"/>
    <property type="match status" value="1"/>
</dbReference>
<evidence type="ECO:0000256" key="5">
    <source>
        <dbReference type="ARBA" id="ARBA00023235"/>
    </source>
</evidence>
<proteinExistence type="inferred from homology"/>
<evidence type="ECO:0000256" key="7">
    <source>
        <dbReference type="RuleBase" id="RU363013"/>
    </source>
</evidence>
<evidence type="ECO:0000313" key="8">
    <source>
        <dbReference type="EMBL" id="GAA5483531.1"/>
    </source>
</evidence>
<comment type="subcellular location">
    <subcellularLocation>
        <location evidence="6 7">Cytoplasm</location>
    </subcellularLocation>
</comment>
<evidence type="ECO:0000256" key="2">
    <source>
        <dbReference type="ARBA" id="ARBA00022432"/>
    </source>
</evidence>
<organism evidence="8 9">
    <name type="scientific">Haloferula sargassicola</name>
    <dbReference type="NCBI Taxonomy" id="490096"/>
    <lineage>
        <taxon>Bacteria</taxon>
        <taxon>Pseudomonadati</taxon>
        <taxon>Verrucomicrobiota</taxon>
        <taxon>Verrucomicrobiia</taxon>
        <taxon>Verrucomicrobiales</taxon>
        <taxon>Verrucomicrobiaceae</taxon>
        <taxon>Haloferula</taxon>
    </lineage>
</organism>
<dbReference type="Gene3D" id="3.20.20.70">
    <property type="entry name" value="Aldolase class I"/>
    <property type="match status" value="1"/>
</dbReference>
<dbReference type="RefSeq" id="WP_353567643.1">
    <property type="nucleotide sequence ID" value="NZ_BAABRI010000015.1"/>
</dbReference>
<dbReference type="GO" id="GO:0016853">
    <property type="term" value="F:isomerase activity"/>
    <property type="evidence" value="ECO:0007669"/>
    <property type="project" value="UniProtKB-KW"/>
</dbReference>
<reference evidence="8 9" key="1">
    <citation type="submission" date="2024-02" db="EMBL/GenBank/DDBJ databases">
        <title>Haloferula sargassicola NBRC 104335.</title>
        <authorList>
            <person name="Ichikawa N."/>
            <person name="Katano-Makiyama Y."/>
            <person name="Hidaka K."/>
        </authorList>
    </citation>
    <scope>NUCLEOTIDE SEQUENCE [LARGE SCALE GENOMIC DNA]</scope>
    <source>
        <strain evidence="8 9">NBRC 104335</strain>
    </source>
</reference>
<comment type="subunit">
    <text evidence="6 7">Homodimer.</text>
</comment>
<dbReference type="PROSITE" id="PS00171">
    <property type="entry name" value="TIM_1"/>
    <property type="match status" value="1"/>
</dbReference>
<dbReference type="InterPro" id="IPR035990">
    <property type="entry name" value="TIM_sf"/>
</dbReference>
<comment type="similarity">
    <text evidence="1 6 7">Belongs to the triosephosphate isomerase family.</text>
</comment>
<feature type="active site" description="Proton acceptor" evidence="6">
    <location>
        <position position="170"/>
    </location>
</feature>
<dbReference type="PANTHER" id="PTHR21139:SF42">
    <property type="entry name" value="TRIOSEPHOSPHATE ISOMERASE"/>
    <property type="match status" value="1"/>
</dbReference>